<keyword evidence="4 6" id="KW-1133">Transmembrane helix</keyword>
<comment type="subcellular location">
    <subcellularLocation>
        <location evidence="1">Cell membrane</location>
        <topology evidence="1">Multi-pass membrane protein</topology>
    </subcellularLocation>
</comment>
<feature type="transmembrane region" description="Helical" evidence="6">
    <location>
        <begin position="248"/>
        <end position="266"/>
    </location>
</feature>
<keyword evidence="3 6" id="KW-0812">Transmembrane</keyword>
<evidence type="ECO:0000256" key="2">
    <source>
        <dbReference type="ARBA" id="ARBA00022475"/>
    </source>
</evidence>
<dbReference type="PANTHER" id="PTHR39087">
    <property type="entry name" value="UPF0104 MEMBRANE PROTEIN MJ1595"/>
    <property type="match status" value="1"/>
</dbReference>
<organism evidence="7">
    <name type="scientific">uncultured Desulfobacterium sp</name>
    <dbReference type="NCBI Taxonomy" id="201089"/>
    <lineage>
        <taxon>Bacteria</taxon>
        <taxon>Pseudomonadati</taxon>
        <taxon>Thermodesulfobacteriota</taxon>
        <taxon>Desulfobacteria</taxon>
        <taxon>Desulfobacterales</taxon>
        <taxon>Desulfobacteriaceae</taxon>
        <taxon>Desulfobacterium</taxon>
        <taxon>environmental samples</taxon>
    </lineage>
</organism>
<feature type="transmembrane region" description="Helical" evidence="6">
    <location>
        <begin position="116"/>
        <end position="141"/>
    </location>
</feature>
<gene>
    <name evidence="7" type="ORF">PITCH_A1510006</name>
</gene>
<sequence length="343" mass="39072">MNRPKQKIKFVVGILISLLCLYLAFRRVDFYEMWQAASAANYWYMAPTIIVIFFSHYLRSLRWRYLLAPLKSIDTFSLFSSLMIGYSANLIMPAHFGEFIRAYVLSKKRQIPLSPVFATIVIERIIDIFSLLVLMLAALFVYPFPDWLIKSGYVMLACSFGLLAFLVFLKVFTAKAVGFVDLILTPFPRRVSERISSVIQRFTSGIMPMKKWQDYVYVGILSVIIWLCYGIVFFFCLHSFDFVRPYHLTWSVSLVLLVITTIAVVVPSSPGYVGTYHYLCQITLGMFGVPAGPAMSFATVAHGVNFLPVLLVGLLFAHYEGMSILKNQKDERENANEPCSQVV</sequence>
<feature type="transmembrane region" description="Helical" evidence="6">
    <location>
        <begin position="215"/>
        <end position="236"/>
    </location>
</feature>
<feature type="transmembrane region" description="Helical" evidence="6">
    <location>
        <begin position="294"/>
        <end position="319"/>
    </location>
</feature>
<proteinExistence type="predicted"/>
<evidence type="ECO:0000313" key="7">
    <source>
        <dbReference type="EMBL" id="SPD72717.1"/>
    </source>
</evidence>
<feature type="transmembrane region" description="Helical" evidence="6">
    <location>
        <begin position="78"/>
        <end position="96"/>
    </location>
</feature>
<evidence type="ECO:0000256" key="1">
    <source>
        <dbReference type="ARBA" id="ARBA00004651"/>
    </source>
</evidence>
<evidence type="ECO:0000256" key="6">
    <source>
        <dbReference type="SAM" id="Phobius"/>
    </source>
</evidence>
<evidence type="ECO:0000256" key="4">
    <source>
        <dbReference type="ARBA" id="ARBA00022989"/>
    </source>
</evidence>
<dbReference type="Pfam" id="PF03706">
    <property type="entry name" value="LPG_synthase_TM"/>
    <property type="match status" value="1"/>
</dbReference>
<keyword evidence="5 6" id="KW-0472">Membrane</keyword>
<name>A0A445MTA4_9BACT</name>
<accession>A0A445MTA4</accession>
<dbReference type="AlphaFoldDB" id="A0A445MTA4"/>
<dbReference type="GO" id="GO:0005886">
    <property type="term" value="C:plasma membrane"/>
    <property type="evidence" value="ECO:0007669"/>
    <property type="project" value="UniProtKB-SubCell"/>
</dbReference>
<feature type="transmembrane region" description="Helical" evidence="6">
    <location>
        <begin position="153"/>
        <end position="172"/>
    </location>
</feature>
<evidence type="ECO:0008006" key="8">
    <source>
        <dbReference type="Google" id="ProtNLM"/>
    </source>
</evidence>
<reference evidence="7" key="1">
    <citation type="submission" date="2018-01" db="EMBL/GenBank/DDBJ databases">
        <authorList>
            <person name="Regsiter A."/>
            <person name="William W."/>
        </authorList>
    </citation>
    <scope>NUCLEOTIDE SEQUENCE</scope>
    <source>
        <strain evidence="7">TRIP AH-1</strain>
    </source>
</reference>
<feature type="transmembrane region" description="Helical" evidence="6">
    <location>
        <begin position="42"/>
        <end position="58"/>
    </location>
</feature>
<protein>
    <recommendedName>
        <fullName evidence="8">Integral membrane protein</fullName>
    </recommendedName>
</protein>
<dbReference type="PANTHER" id="PTHR39087:SF2">
    <property type="entry name" value="UPF0104 MEMBRANE PROTEIN MJ1595"/>
    <property type="match status" value="1"/>
</dbReference>
<dbReference type="EMBL" id="OJIN01000059">
    <property type="protein sequence ID" value="SPD72717.1"/>
    <property type="molecule type" value="Genomic_DNA"/>
</dbReference>
<keyword evidence="2" id="KW-1003">Cell membrane</keyword>
<dbReference type="NCBIfam" id="TIGR00374">
    <property type="entry name" value="flippase-like domain"/>
    <property type="match status" value="1"/>
</dbReference>
<evidence type="ECO:0000256" key="5">
    <source>
        <dbReference type="ARBA" id="ARBA00023136"/>
    </source>
</evidence>
<evidence type="ECO:0000256" key="3">
    <source>
        <dbReference type="ARBA" id="ARBA00022692"/>
    </source>
</evidence>
<dbReference type="InterPro" id="IPR022791">
    <property type="entry name" value="L-PG_synthase/AglD"/>
</dbReference>